<gene>
    <name evidence="1" type="ORF">C4D60_Mb10t25660</name>
</gene>
<evidence type="ECO:0000313" key="1">
    <source>
        <dbReference type="EMBL" id="THU54493.1"/>
    </source>
</evidence>
<dbReference type="Proteomes" id="UP000317650">
    <property type="component" value="Chromosome 10"/>
</dbReference>
<evidence type="ECO:0000313" key="2">
    <source>
        <dbReference type="Proteomes" id="UP000317650"/>
    </source>
</evidence>
<dbReference type="AlphaFoldDB" id="A0A4S8IZU6"/>
<sequence>MAVEAVAVVAAAGKKRLRLLRQAAPTSANQDTVLQQSYHASTNPANQDHMIQGWNKELERDNESCFLRKRHITAKKLVQVAIAEFSSKNFSGLRRKFTATQ</sequence>
<organism evidence="1 2">
    <name type="scientific">Musa balbisiana</name>
    <name type="common">Banana</name>
    <dbReference type="NCBI Taxonomy" id="52838"/>
    <lineage>
        <taxon>Eukaryota</taxon>
        <taxon>Viridiplantae</taxon>
        <taxon>Streptophyta</taxon>
        <taxon>Embryophyta</taxon>
        <taxon>Tracheophyta</taxon>
        <taxon>Spermatophyta</taxon>
        <taxon>Magnoliopsida</taxon>
        <taxon>Liliopsida</taxon>
        <taxon>Zingiberales</taxon>
        <taxon>Musaceae</taxon>
        <taxon>Musa</taxon>
    </lineage>
</organism>
<dbReference type="EMBL" id="PYDT01000008">
    <property type="protein sequence ID" value="THU54493.1"/>
    <property type="molecule type" value="Genomic_DNA"/>
</dbReference>
<reference evidence="1 2" key="1">
    <citation type="journal article" date="2019" name="Nat. Plants">
        <title>Genome sequencing of Musa balbisiana reveals subgenome evolution and function divergence in polyploid bananas.</title>
        <authorList>
            <person name="Yao X."/>
        </authorList>
    </citation>
    <scope>NUCLEOTIDE SEQUENCE [LARGE SCALE GENOMIC DNA]</scope>
    <source>
        <strain evidence="2">cv. DH-PKW</strain>
        <tissue evidence="1">Leaves</tissue>
    </source>
</reference>
<protein>
    <submittedName>
        <fullName evidence="1">Uncharacterized protein</fullName>
    </submittedName>
</protein>
<proteinExistence type="predicted"/>
<accession>A0A4S8IZU6</accession>
<comment type="caution">
    <text evidence="1">The sequence shown here is derived from an EMBL/GenBank/DDBJ whole genome shotgun (WGS) entry which is preliminary data.</text>
</comment>
<name>A0A4S8IZU6_MUSBA</name>
<keyword evidence="2" id="KW-1185">Reference proteome</keyword>